<name>A0A3P1STZ4_9GAMM</name>
<protein>
    <submittedName>
        <fullName evidence="1">DUF2889 domain-containing protein</fullName>
    </submittedName>
</protein>
<dbReference type="Proteomes" id="UP000267535">
    <property type="component" value="Unassembled WGS sequence"/>
</dbReference>
<sequence length="193" mass="21721">MPLPTPAERTDQHTRTVTCKGFKRTDGLWDIEGHLTDIKAQPIAIRERNNGIVEPGEPIHQLAIRITVDLDLNIIDAVASMDYTPFRICPTIADTYQQLIGIQIAPGFTKKCKALFSGISGCTHLLELLGPIATTAYQATHQERENRENWSEGENRPHTLDTCHTFDSAGEVVKKYWPHFYEPEKQIKVANIS</sequence>
<dbReference type="RefSeq" id="WP_124925266.1">
    <property type="nucleotide sequence ID" value="NZ_BMOH01000003.1"/>
</dbReference>
<gene>
    <name evidence="1" type="ORF">EHS89_06260</name>
</gene>
<dbReference type="InterPro" id="IPR021312">
    <property type="entry name" value="DUF2889"/>
</dbReference>
<proteinExistence type="predicted"/>
<evidence type="ECO:0000313" key="1">
    <source>
        <dbReference type="EMBL" id="RRD00684.1"/>
    </source>
</evidence>
<organism evidence="1 2">
    <name type="scientific">Amphritea balenae</name>
    <dbReference type="NCBI Taxonomy" id="452629"/>
    <lineage>
        <taxon>Bacteria</taxon>
        <taxon>Pseudomonadati</taxon>
        <taxon>Pseudomonadota</taxon>
        <taxon>Gammaproteobacteria</taxon>
        <taxon>Oceanospirillales</taxon>
        <taxon>Oceanospirillaceae</taxon>
        <taxon>Amphritea</taxon>
    </lineage>
</organism>
<comment type="caution">
    <text evidence="1">The sequence shown here is derived from an EMBL/GenBank/DDBJ whole genome shotgun (WGS) entry which is preliminary data.</text>
</comment>
<accession>A0A3P1STZ4</accession>
<reference evidence="1 2" key="1">
    <citation type="submission" date="2018-11" db="EMBL/GenBank/DDBJ databases">
        <title>The draft genome sequence of Amphritea balenae JAMM 1525T.</title>
        <authorList>
            <person name="Fang Z."/>
            <person name="Zhang Y."/>
            <person name="Han X."/>
        </authorList>
    </citation>
    <scope>NUCLEOTIDE SEQUENCE [LARGE SCALE GENOMIC DNA]</scope>
    <source>
        <strain evidence="1 2">JAMM 1525</strain>
    </source>
</reference>
<dbReference type="Pfam" id="PF11136">
    <property type="entry name" value="DUF2889"/>
    <property type="match status" value="1"/>
</dbReference>
<keyword evidence="2" id="KW-1185">Reference proteome</keyword>
<dbReference type="OrthoDB" id="6862397at2"/>
<dbReference type="EMBL" id="RQXV01000002">
    <property type="protein sequence ID" value="RRD00684.1"/>
    <property type="molecule type" value="Genomic_DNA"/>
</dbReference>
<dbReference type="AlphaFoldDB" id="A0A3P1STZ4"/>
<evidence type="ECO:0000313" key="2">
    <source>
        <dbReference type="Proteomes" id="UP000267535"/>
    </source>
</evidence>